<evidence type="ECO:0000259" key="4">
    <source>
        <dbReference type="Pfam" id="PF00263"/>
    </source>
</evidence>
<feature type="region of interest" description="Disordered" evidence="2">
    <location>
        <begin position="70"/>
        <end position="106"/>
    </location>
</feature>
<feature type="domain" description="Type II/III secretion system secretin-like" evidence="4">
    <location>
        <begin position="306"/>
        <end position="473"/>
    </location>
</feature>
<comment type="caution">
    <text evidence="6">The sequence shown here is derived from an EMBL/GenBank/DDBJ whole genome shotgun (WGS) entry which is preliminary data.</text>
</comment>
<dbReference type="PANTHER" id="PTHR30332">
    <property type="entry name" value="PROBABLE GENERAL SECRETION PATHWAY PROTEIN D"/>
    <property type="match status" value="1"/>
</dbReference>
<evidence type="ECO:0000256" key="2">
    <source>
        <dbReference type="SAM" id="MobiDB-lite"/>
    </source>
</evidence>
<sequence>MSSEFKLRALAALITSILACGSVQAAPAASSKSLVAKPPVASASPCNRVEMGQVVRIAVGKSTLIRPQSPVSRMLLGNPQNAHAGRPSEDTKTDDDKSRSSQQNAKTGVADVDVLLLSPTEIYVLGKSIGTTNIVLVDRAGLCSMVDVVVGMDTAGLNASFKELMPGEAGLKIASASDSVVLSGTVSDSAAADRVVEIANAYVRGTGNAASSSNPRVINLLDVAAPQQVMLEVKVAEISKALLDKFGTNIAGNLRLKSLLAPLNIDINGTRVLGFGNTSALTAAGGFDTPLARGELKADLGVDMEKQDGLVKVLAEPNVMAISGQEGSFLAGGKIYIPVITNTGGNNTITLEEKEFGVSLKFTPTVLSGGRINLKVAPEVSELDPKGVAVAATGIGGTAILPAFSTRRAITTVQLMDGQSFAIGGLIKNNVRSSISAFPFLGELPIIGALFRSSSFQTDRSELVFIITPHLVKPLPADYPLPTDSYVPPTRNDIIINGKLEGSRKDDDSTKSSSDLK</sequence>
<evidence type="ECO:0000256" key="1">
    <source>
        <dbReference type="RuleBase" id="RU004003"/>
    </source>
</evidence>
<dbReference type="PROSITE" id="PS51257">
    <property type="entry name" value="PROKAR_LIPOPROTEIN"/>
    <property type="match status" value="1"/>
</dbReference>
<feature type="region of interest" description="Disordered" evidence="2">
    <location>
        <begin position="497"/>
        <end position="517"/>
    </location>
</feature>
<evidence type="ECO:0000259" key="5">
    <source>
        <dbReference type="Pfam" id="PF13629"/>
    </source>
</evidence>
<feature type="domain" description="Pilus formation protein N-terminal" evidence="5">
    <location>
        <begin position="112"/>
        <end position="150"/>
    </location>
</feature>
<dbReference type="Pfam" id="PF13629">
    <property type="entry name" value="T2SS-T3SS_pil_N"/>
    <property type="match status" value="1"/>
</dbReference>
<feature type="compositionally biased region" description="Basic and acidic residues" evidence="2">
    <location>
        <begin position="501"/>
        <end position="517"/>
    </location>
</feature>
<dbReference type="InterPro" id="IPR032789">
    <property type="entry name" value="T2SS-T3SS_pil_N"/>
</dbReference>
<protein>
    <submittedName>
        <fullName evidence="6">Type II and III secretion system protein family protein</fullName>
    </submittedName>
</protein>
<accession>A0ABV2TIS2</accession>
<reference evidence="6 7" key="1">
    <citation type="submission" date="2024-07" db="EMBL/GenBank/DDBJ databases">
        <title>Uliginosibacterium flavum JJ3220;KACC:17644.</title>
        <authorList>
            <person name="Kim M.K."/>
        </authorList>
    </citation>
    <scope>NUCLEOTIDE SEQUENCE [LARGE SCALE GENOMIC DNA]</scope>
    <source>
        <strain evidence="6 7">KACC:17644</strain>
    </source>
</reference>
<dbReference type="Proteomes" id="UP001549691">
    <property type="component" value="Unassembled WGS sequence"/>
</dbReference>
<gene>
    <name evidence="6" type="ORF">ABXR19_06435</name>
</gene>
<dbReference type="InterPro" id="IPR050810">
    <property type="entry name" value="Bact_Secretion_Sys_Channel"/>
</dbReference>
<comment type="similarity">
    <text evidence="1">Belongs to the bacterial secretin family.</text>
</comment>
<evidence type="ECO:0000313" key="6">
    <source>
        <dbReference type="EMBL" id="MET7013819.1"/>
    </source>
</evidence>
<feature type="chain" id="PRO_5045728769" evidence="3">
    <location>
        <begin position="26"/>
        <end position="517"/>
    </location>
</feature>
<proteinExistence type="inferred from homology"/>
<dbReference type="EMBL" id="JBEWZI010000005">
    <property type="protein sequence ID" value="MET7013819.1"/>
    <property type="molecule type" value="Genomic_DNA"/>
</dbReference>
<keyword evidence="7" id="KW-1185">Reference proteome</keyword>
<organism evidence="6 7">
    <name type="scientific">Uliginosibacterium flavum</name>
    <dbReference type="NCBI Taxonomy" id="1396831"/>
    <lineage>
        <taxon>Bacteria</taxon>
        <taxon>Pseudomonadati</taxon>
        <taxon>Pseudomonadota</taxon>
        <taxon>Betaproteobacteria</taxon>
        <taxon>Rhodocyclales</taxon>
        <taxon>Zoogloeaceae</taxon>
        <taxon>Uliginosibacterium</taxon>
    </lineage>
</organism>
<dbReference type="PRINTS" id="PR00811">
    <property type="entry name" value="BCTERIALGSPD"/>
</dbReference>
<feature type="signal peptide" evidence="3">
    <location>
        <begin position="1"/>
        <end position="25"/>
    </location>
</feature>
<dbReference type="InterPro" id="IPR004846">
    <property type="entry name" value="T2SS/T3SS_dom"/>
</dbReference>
<dbReference type="Pfam" id="PF00263">
    <property type="entry name" value="Secretin"/>
    <property type="match status" value="1"/>
</dbReference>
<keyword evidence="3" id="KW-0732">Signal</keyword>
<evidence type="ECO:0000256" key="3">
    <source>
        <dbReference type="SAM" id="SignalP"/>
    </source>
</evidence>
<dbReference type="PANTHER" id="PTHR30332:SF17">
    <property type="entry name" value="TYPE IV PILIATION SYSTEM PROTEIN DR_0774-RELATED"/>
    <property type="match status" value="1"/>
</dbReference>
<dbReference type="InterPro" id="IPR001775">
    <property type="entry name" value="GspD/PilQ"/>
</dbReference>
<feature type="compositionally biased region" description="Basic and acidic residues" evidence="2">
    <location>
        <begin position="86"/>
        <end position="99"/>
    </location>
</feature>
<name>A0ABV2TIS2_9RHOO</name>
<evidence type="ECO:0000313" key="7">
    <source>
        <dbReference type="Proteomes" id="UP001549691"/>
    </source>
</evidence>
<dbReference type="RefSeq" id="WP_354600281.1">
    <property type="nucleotide sequence ID" value="NZ_JBEWZI010000005.1"/>
</dbReference>